<dbReference type="Gene3D" id="3.30.2310.20">
    <property type="entry name" value="RelE-like"/>
    <property type="match status" value="1"/>
</dbReference>
<evidence type="ECO:0000313" key="2">
    <source>
        <dbReference type="EMBL" id="GJE73599.1"/>
    </source>
</evidence>
<dbReference type="EMBL" id="BPRE01000001">
    <property type="protein sequence ID" value="GJE73599.1"/>
    <property type="molecule type" value="Genomic_DNA"/>
</dbReference>
<keyword evidence="3" id="KW-1185">Reference proteome</keyword>
<evidence type="ECO:0000256" key="1">
    <source>
        <dbReference type="ARBA" id="ARBA00022649"/>
    </source>
</evidence>
<accession>A0ABQ4UQI0</accession>
<evidence type="ECO:0000313" key="3">
    <source>
        <dbReference type="Proteomes" id="UP001055093"/>
    </source>
</evidence>
<dbReference type="RefSeq" id="WP_137830358.1">
    <property type="nucleotide sequence ID" value="NZ_BPRE01000001.1"/>
</dbReference>
<keyword evidence="1" id="KW-1277">Toxin-antitoxin system</keyword>
<gene>
    <name evidence="2" type="ORF">BGCPKDLD_0165</name>
</gene>
<dbReference type="Proteomes" id="UP001055093">
    <property type="component" value="Unassembled WGS sequence"/>
</dbReference>
<protein>
    <recommendedName>
        <fullName evidence="4">Type II toxin-antitoxin system RelE/ParE family toxin</fullName>
    </recommendedName>
</protein>
<dbReference type="InterPro" id="IPR035093">
    <property type="entry name" value="RelE/ParE_toxin_dom_sf"/>
</dbReference>
<name>A0ABQ4UQI0_9HYPH</name>
<organism evidence="2 3">
    <name type="scientific">Methylorubrum suomiense</name>
    <dbReference type="NCBI Taxonomy" id="144191"/>
    <lineage>
        <taxon>Bacteria</taxon>
        <taxon>Pseudomonadati</taxon>
        <taxon>Pseudomonadota</taxon>
        <taxon>Alphaproteobacteria</taxon>
        <taxon>Hyphomicrobiales</taxon>
        <taxon>Methylobacteriaceae</taxon>
        <taxon>Methylorubrum</taxon>
    </lineage>
</organism>
<proteinExistence type="predicted"/>
<comment type="caution">
    <text evidence="2">The sequence shown here is derived from an EMBL/GenBank/DDBJ whole genome shotgun (WGS) entry which is preliminary data.</text>
</comment>
<sequence>MPHHVLFSAQAQADFDELYAFIADRAGEATAEAYMARLDDYVRAFGQFPERGTRYDHIRPGLRITGFERRVSIAFTVRDGAVIILRLLYAGRSLELPPE</sequence>
<reference evidence="2" key="1">
    <citation type="journal article" date="2021" name="Front. Microbiol.">
        <title>Comprehensive Comparative Genomics and Phenotyping of Methylobacterium Species.</title>
        <authorList>
            <person name="Alessa O."/>
            <person name="Ogura Y."/>
            <person name="Fujitani Y."/>
            <person name="Takami H."/>
            <person name="Hayashi T."/>
            <person name="Sahin N."/>
            <person name="Tani A."/>
        </authorList>
    </citation>
    <scope>NUCLEOTIDE SEQUENCE</scope>
    <source>
        <strain evidence="2">DSM 14458</strain>
    </source>
</reference>
<reference evidence="2" key="2">
    <citation type="submission" date="2021-08" db="EMBL/GenBank/DDBJ databases">
        <authorList>
            <person name="Tani A."/>
            <person name="Ola A."/>
            <person name="Ogura Y."/>
            <person name="Katsura K."/>
            <person name="Hayashi T."/>
        </authorList>
    </citation>
    <scope>NUCLEOTIDE SEQUENCE</scope>
    <source>
        <strain evidence="2">DSM 14458</strain>
    </source>
</reference>
<dbReference type="InterPro" id="IPR007712">
    <property type="entry name" value="RelE/ParE_toxin"/>
</dbReference>
<evidence type="ECO:0008006" key="4">
    <source>
        <dbReference type="Google" id="ProtNLM"/>
    </source>
</evidence>
<dbReference type="Pfam" id="PF05016">
    <property type="entry name" value="ParE_toxin"/>
    <property type="match status" value="1"/>
</dbReference>